<dbReference type="eggNOG" id="KOG3780">
    <property type="taxonomic scope" value="Eukaryota"/>
</dbReference>
<reference evidence="3" key="2">
    <citation type="submission" date="2017-05" db="UniProtKB">
        <authorList>
            <consortium name="EnsemblMetazoa"/>
        </authorList>
    </citation>
    <scope>IDENTIFICATION</scope>
</reference>
<sequence length="307" mass="34024">MKSFKIVLPERVYEPGDTITGLVEAETSKKKDYHAIKVTLTGHAEVEWSGKENVKRRRTGSTEVHSSHISYIYASINLWERDLNVNDGLLPAGLNQFPFSFKLEGTDDLPASYSDGIGKIVYRLEARVVQKSLLLEPHVDTREIKVESTVNINRLDLLRPKEVEISETIGRCCCASGPVHITATVQRTGFCIERDAIPIDIAVRNRSGKRINEISIKLLKNIKYVSATDSRTDTTVIGSSQSSTPFESHKKGSWSTSIAVPKTEETLTNCSIISITYLLEVTADVIKSSNSVMLPLVLGVESSKEMI</sequence>
<accession>A0A1X7VNQ6</accession>
<evidence type="ECO:0000313" key="3">
    <source>
        <dbReference type="EnsemblMetazoa" id="Aqu2.1.42036_001"/>
    </source>
</evidence>
<dbReference type="EnsemblMetazoa" id="Aqu2.1.42036_001">
    <property type="protein sequence ID" value="Aqu2.1.42036_001"/>
    <property type="gene ID" value="Aqu2.1.42036"/>
</dbReference>
<dbReference type="InterPro" id="IPR011021">
    <property type="entry name" value="Arrestin-like_N"/>
</dbReference>
<organism evidence="3">
    <name type="scientific">Amphimedon queenslandica</name>
    <name type="common">Sponge</name>
    <dbReference type="NCBI Taxonomy" id="400682"/>
    <lineage>
        <taxon>Eukaryota</taxon>
        <taxon>Metazoa</taxon>
        <taxon>Porifera</taxon>
        <taxon>Demospongiae</taxon>
        <taxon>Heteroscleromorpha</taxon>
        <taxon>Haplosclerida</taxon>
        <taxon>Niphatidae</taxon>
        <taxon>Amphimedon</taxon>
    </lineage>
</organism>
<evidence type="ECO:0000313" key="4">
    <source>
        <dbReference type="Proteomes" id="UP000007879"/>
    </source>
</evidence>
<dbReference type="STRING" id="400682.A0A1X7VNQ6"/>
<dbReference type="GO" id="GO:0005737">
    <property type="term" value="C:cytoplasm"/>
    <property type="evidence" value="ECO:0007669"/>
    <property type="project" value="TreeGrafter"/>
</dbReference>
<dbReference type="SUPFAM" id="SSF81296">
    <property type="entry name" value="E set domains"/>
    <property type="match status" value="2"/>
</dbReference>
<dbReference type="EnsemblMetazoa" id="XM_011410955.2">
    <property type="protein sequence ID" value="XP_011409257.1"/>
    <property type="gene ID" value="LOC105316142"/>
</dbReference>
<dbReference type="InterPro" id="IPR011022">
    <property type="entry name" value="Arrestin_C-like"/>
</dbReference>
<dbReference type="InterPro" id="IPR014756">
    <property type="entry name" value="Ig_E-set"/>
</dbReference>
<feature type="domain" description="Arrestin C-terminal-like" evidence="2">
    <location>
        <begin position="175"/>
        <end position="303"/>
    </location>
</feature>
<gene>
    <name evidence="3" type="primary">105316142</name>
</gene>
<evidence type="ECO:0000259" key="2">
    <source>
        <dbReference type="SMART" id="SM01017"/>
    </source>
</evidence>
<dbReference type="Proteomes" id="UP000007879">
    <property type="component" value="Unassembled WGS sequence"/>
</dbReference>
<reference evidence="4" key="1">
    <citation type="journal article" date="2010" name="Nature">
        <title>The Amphimedon queenslandica genome and the evolution of animal complexity.</title>
        <authorList>
            <person name="Srivastava M."/>
            <person name="Simakov O."/>
            <person name="Chapman J."/>
            <person name="Fahey B."/>
            <person name="Gauthier M.E."/>
            <person name="Mitros T."/>
            <person name="Richards G.S."/>
            <person name="Conaco C."/>
            <person name="Dacre M."/>
            <person name="Hellsten U."/>
            <person name="Larroux C."/>
            <person name="Putnam N.H."/>
            <person name="Stanke M."/>
            <person name="Adamska M."/>
            <person name="Darling A."/>
            <person name="Degnan S.M."/>
            <person name="Oakley T.H."/>
            <person name="Plachetzki D.C."/>
            <person name="Zhai Y."/>
            <person name="Adamski M."/>
            <person name="Calcino A."/>
            <person name="Cummins S.F."/>
            <person name="Goodstein D.M."/>
            <person name="Harris C."/>
            <person name="Jackson D.J."/>
            <person name="Leys S.P."/>
            <person name="Shu S."/>
            <person name="Woodcroft B.J."/>
            <person name="Vervoort M."/>
            <person name="Kosik K.S."/>
            <person name="Manning G."/>
            <person name="Degnan B.M."/>
            <person name="Rokhsar D.S."/>
        </authorList>
    </citation>
    <scope>NUCLEOTIDE SEQUENCE [LARGE SCALE GENOMIC DNA]</scope>
</reference>
<dbReference type="OrthoDB" id="2333384at2759"/>
<dbReference type="PANTHER" id="PTHR11188:SF17">
    <property type="entry name" value="FI21816P1"/>
    <property type="match status" value="1"/>
</dbReference>
<keyword evidence="4" id="KW-1185">Reference proteome</keyword>
<dbReference type="GO" id="GO:0015031">
    <property type="term" value="P:protein transport"/>
    <property type="evidence" value="ECO:0007669"/>
    <property type="project" value="TreeGrafter"/>
</dbReference>
<protein>
    <recommendedName>
        <fullName evidence="2">Arrestin C-terminal-like domain-containing protein</fullName>
    </recommendedName>
</protein>
<dbReference type="SMART" id="SM01017">
    <property type="entry name" value="Arrestin_C"/>
    <property type="match status" value="1"/>
</dbReference>
<comment type="similarity">
    <text evidence="1">Belongs to the arrestin family.</text>
</comment>
<dbReference type="InterPro" id="IPR050357">
    <property type="entry name" value="Arrestin_domain-protein"/>
</dbReference>
<dbReference type="Pfam" id="PF00339">
    <property type="entry name" value="Arrestin_N"/>
    <property type="match status" value="1"/>
</dbReference>
<dbReference type="KEGG" id="aqu:105316142"/>
<dbReference type="AlphaFoldDB" id="A0A1X7VNQ6"/>
<name>A0A1X7VNQ6_AMPQE</name>
<dbReference type="OMA" id="PITIWIE"/>
<proteinExistence type="inferred from homology"/>
<dbReference type="Gene3D" id="2.60.40.640">
    <property type="match status" value="2"/>
</dbReference>
<dbReference type="InterPro" id="IPR014752">
    <property type="entry name" value="Arrestin-like_C"/>
</dbReference>
<evidence type="ECO:0000256" key="1">
    <source>
        <dbReference type="ARBA" id="ARBA00005298"/>
    </source>
</evidence>
<dbReference type="InParanoid" id="A0A1X7VNQ6"/>
<dbReference type="PANTHER" id="PTHR11188">
    <property type="entry name" value="ARRESTIN DOMAIN CONTAINING PROTEIN"/>
    <property type="match status" value="1"/>
</dbReference>
<dbReference type="Pfam" id="PF02752">
    <property type="entry name" value="Arrestin_C"/>
    <property type="match status" value="1"/>
</dbReference>